<evidence type="ECO:0000259" key="6">
    <source>
        <dbReference type="Pfam" id="PF02518"/>
    </source>
</evidence>
<dbReference type="InterPro" id="IPR036890">
    <property type="entry name" value="HATPase_C_sf"/>
</dbReference>
<proteinExistence type="predicted"/>
<evidence type="ECO:0000256" key="4">
    <source>
        <dbReference type="ARBA" id="ARBA00022777"/>
    </source>
</evidence>
<reference evidence="7 8" key="1">
    <citation type="submission" date="2019-08" db="EMBL/GenBank/DDBJ databases">
        <authorList>
            <person name="Peeters C."/>
        </authorList>
    </citation>
    <scope>NUCLEOTIDE SEQUENCE [LARGE SCALE GENOMIC DNA]</scope>
    <source>
        <strain evidence="7 8">LMG 31107</strain>
    </source>
</reference>
<keyword evidence="4" id="KW-0418">Kinase</keyword>
<dbReference type="Proteomes" id="UP000396788">
    <property type="component" value="Unassembled WGS sequence"/>
</dbReference>
<accession>A0A5E4T8Q6</accession>
<evidence type="ECO:0000256" key="2">
    <source>
        <dbReference type="ARBA" id="ARBA00012438"/>
    </source>
</evidence>
<dbReference type="InterPro" id="IPR003594">
    <property type="entry name" value="HATPase_dom"/>
</dbReference>
<evidence type="ECO:0000313" key="7">
    <source>
        <dbReference type="EMBL" id="VVD82958.1"/>
    </source>
</evidence>
<dbReference type="RefSeq" id="WP_150607183.1">
    <property type="nucleotide sequence ID" value="NZ_CABPRY010000002.1"/>
</dbReference>
<dbReference type="Gene3D" id="3.30.565.10">
    <property type="entry name" value="Histidine kinase-like ATPase, C-terminal domain"/>
    <property type="match status" value="1"/>
</dbReference>
<evidence type="ECO:0000313" key="8">
    <source>
        <dbReference type="Proteomes" id="UP000396788"/>
    </source>
</evidence>
<dbReference type="EC" id="2.7.13.3" evidence="2"/>
<dbReference type="GO" id="GO:0000160">
    <property type="term" value="P:phosphorelay signal transduction system"/>
    <property type="evidence" value="ECO:0007669"/>
    <property type="project" value="UniProtKB-KW"/>
</dbReference>
<dbReference type="Pfam" id="PF02518">
    <property type="entry name" value="HATPase_c"/>
    <property type="match status" value="1"/>
</dbReference>
<keyword evidence="5" id="KW-0902">Two-component regulatory system</keyword>
<sequence>MLNPGYSRSAFWLTGSVENRGTASLTRWLSVGIVRLEDADRGRIIRRSAHHMLAMSNDLIEYASGGAADPLHVAPVYTHAFVDGVAHEGMSLAGKHGNAFLLDVRAPLPPLLAFDAKRVRQVLGNLLDNAAKYTANGTITLSLSATPDATRADLMQVCFGVEDSGCGIAKDDLPRGRFTISRSVAIWPD</sequence>
<dbReference type="PANTHER" id="PTHR43711">
    <property type="entry name" value="TWO-COMPONENT HISTIDINE KINASE"/>
    <property type="match status" value="1"/>
</dbReference>
<dbReference type="AlphaFoldDB" id="A0A5E4T8Q6"/>
<dbReference type="EMBL" id="CABPRY010000002">
    <property type="protein sequence ID" value="VVD82958.1"/>
    <property type="molecule type" value="Genomic_DNA"/>
</dbReference>
<protein>
    <recommendedName>
        <fullName evidence="2">histidine kinase</fullName>
        <ecNumber evidence="2">2.7.13.3</ecNumber>
    </recommendedName>
</protein>
<gene>
    <name evidence="7" type="primary">torS</name>
    <name evidence="7" type="ORF">PCE31107_01217</name>
</gene>
<dbReference type="GO" id="GO:0004673">
    <property type="term" value="F:protein histidine kinase activity"/>
    <property type="evidence" value="ECO:0007669"/>
    <property type="project" value="UniProtKB-EC"/>
</dbReference>
<name>A0A5E4T8Q6_9BURK</name>
<evidence type="ECO:0000256" key="3">
    <source>
        <dbReference type="ARBA" id="ARBA00022679"/>
    </source>
</evidence>
<dbReference type="PANTHER" id="PTHR43711:SF1">
    <property type="entry name" value="HISTIDINE KINASE 1"/>
    <property type="match status" value="1"/>
</dbReference>
<dbReference type="InterPro" id="IPR050736">
    <property type="entry name" value="Sensor_HK_Regulatory"/>
</dbReference>
<comment type="catalytic activity">
    <reaction evidence="1">
        <text>ATP + protein L-histidine = ADP + protein N-phospho-L-histidine.</text>
        <dbReference type="EC" id="2.7.13.3"/>
    </reaction>
</comment>
<dbReference type="SUPFAM" id="SSF55874">
    <property type="entry name" value="ATPase domain of HSP90 chaperone/DNA topoisomerase II/histidine kinase"/>
    <property type="match status" value="1"/>
</dbReference>
<feature type="domain" description="Histidine kinase/HSP90-like ATPase" evidence="6">
    <location>
        <begin position="115"/>
        <end position="174"/>
    </location>
</feature>
<evidence type="ECO:0000256" key="5">
    <source>
        <dbReference type="ARBA" id="ARBA00023012"/>
    </source>
</evidence>
<evidence type="ECO:0000256" key="1">
    <source>
        <dbReference type="ARBA" id="ARBA00000085"/>
    </source>
</evidence>
<keyword evidence="3 7" id="KW-0808">Transferase</keyword>
<organism evidence="7 8">
    <name type="scientific">Pandoraea cepalis</name>
    <dbReference type="NCBI Taxonomy" id="2508294"/>
    <lineage>
        <taxon>Bacteria</taxon>
        <taxon>Pseudomonadati</taxon>
        <taxon>Pseudomonadota</taxon>
        <taxon>Betaproteobacteria</taxon>
        <taxon>Burkholderiales</taxon>
        <taxon>Burkholderiaceae</taxon>
        <taxon>Pandoraea</taxon>
    </lineage>
</organism>